<accession>A0A1Y0IJN5</accession>
<feature type="domain" description="Major facilitator superfamily associated" evidence="9">
    <location>
        <begin position="6"/>
        <end position="351"/>
    </location>
</feature>
<comment type="subcellular location">
    <subcellularLocation>
        <location evidence="1">Cell inner membrane</location>
        <topology evidence="1">Multi-pass membrane protein</topology>
    </subcellularLocation>
</comment>
<dbReference type="OrthoDB" id="1650886at2"/>
<sequence length="374" mass="40854">MFSLRALKTYNYAYFSLLSLFISFLPVYLSERGVTAGEIGAIIGTGSLIGILSQPFWGYVSDRTRTVKKVLLFTLGLSVLLGTTAFSLPQGVWLFVLIALLYFFYLPTDPLTESMNYRLSERMGVSFGSVRMFGAIGYASTSLIAGAVSTYLGIGSFAWLFFGYGTSALLIALLLPDVTANSQKFALKDFLTFLKNRETLIFLGLVMITALPHRMNDSFLGVYLHSLGASTGQIGVAWFVAAVSEITFFALSARLLKTGSEKKWIAFAALLYTVRFLLCALLPTPLAVILLQLTQGVTFVIFYTASLQYLNRTVPPEWQATGTTLLAILFFGVSGMVGSWLGGWIFDWLGGPALYGVMAALSFCGLLYAAVTRK</sequence>
<evidence type="ECO:0000259" key="9">
    <source>
        <dbReference type="Pfam" id="PF12832"/>
    </source>
</evidence>
<feature type="transmembrane region" description="Helical" evidence="8">
    <location>
        <begin position="322"/>
        <end position="346"/>
    </location>
</feature>
<keyword evidence="4" id="KW-0997">Cell inner membrane</keyword>
<evidence type="ECO:0000256" key="3">
    <source>
        <dbReference type="ARBA" id="ARBA00022475"/>
    </source>
</evidence>
<feature type="transmembrane region" description="Helical" evidence="8">
    <location>
        <begin position="264"/>
        <end position="283"/>
    </location>
</feature>
<dbReference type="AlphaFoldDB" id="A0A1Y0IJN5"/>
<feature type="transmembrane region" description="Helical" evidence="8">
    <location>
        <begin position="199"/>
        <end position="215"/>
    </location>
</feature>
<feature type="transmembrane region" description="Helical" evidence="8">
    <location>
        <begin position="289"/>
        <end position="310"/>
    </location>
</feature>
<feature type="transmembrane region" description="Helical" evidence="8">
    <location>
        <begin position="352"/>
        <end position="371"/>
    </location>
</feature>
<dbReference type="KEGG" id="tum:CBW65_03835"/>
<feature type="transmembrane region" description="Helical" evidence="8">
    <location>
        <begin position="132"/>
        <end position="152"/>
    </location>
</feature>
<keyword evidence="3" id="KW-1003">Cell membrane</keyword>
<dbReference type="GO" id="GO:0015528">
    <property type="term" value="F:lactose:proton symporter activity"/>
    <property type="evidence" value="ECO:0007669"/>
    <property type="project" value="TreeGrafter"/>
</dbReference>
<keyword evidence="11" id="KW-1185">Reference proteome</keyword>
<dbReference type="GO" id="GO:0030395">
    <property type="term" value="F:lactose binding"/>
    <property type="evidence" value="ECO:0007669"/>
    <property type="project" value="TreeGrafter"/>
</dbReference>
<evidence type="ECO:0000256" key="2">
    <source>
        <dbReference type="ARBA" id="ARBA00022448"/>
    </source>
</evidence>
<dbReference type="InterPro" id="IPR024989">
    <property type="entry name" value="MFS_assoc_dom"/>
</dbReference>
<feature type="transmembrane region" description="Helical" evidence="8">
    <location>
        <begin position="92"/>
        <end position="111"/>
    </location>
</feature>
<feature type="transmembrane region" description="Helical" evidence="8">
    <location>
        <begin position="70"/>
        <end position="86"/>
    </location>
</feature>
<protein>
    <submittedName>
        <fullName evidence="10">MFS transporter</fullName>
    </submittedName>
</protein>
<dbReference type="Gene3D" id="1.20.1250.20">
    <property type="entry name" value="MFS general substrate transporter like domains"/>
    <property type="match status" value="2"/>
</dbReference>
<dbReference type="PANTHER" id="PTHR23522:SF10">
    <property type="entry name" value="3-PHENYLPROPIONIC ACID TRANSPORTER-RELATED"/>
    <property type="match status" value="1"/>
</dbReference>
<dbReference type="GO" id="GO:0005886">
    <property type="term" value="C:plasma membrane"/>
    <property type="evidence" value="ECO:0007669"/>
    <property type="project" value="UniProtKB-SubCell"/>
</dbReference>
<evidence type="ECO:0000256" key="1">
    <source>
        <dbReference type="ARBA" id="ARBA00004429"/>
    </source>
</evidence>
<proteinExistence type="predicted"/>
<evidence type="ECO:0000256" key="7">
    <source>
        <dbReference type="ARBA" id="ARBA00023136"/>
    </source>
</evidence>
<organism evidence="10 11">
    <name type="scientific">Tumebacillus avium</name>
    <dbReference type="NCBI Taxonomy" id="1903704"/>
    <lineage>
        <taxon>Bacteria</taxon>
        <taxon>Bacillati</taxon>
        <taxon>Bacillota</taxon>
        <taxon>Bacilli</taxon>
        <taxon>Bacillales</taxon>
        <taxon>Alicyclobacillaceae</taxon>
        <taxon>Tumebacillus</taxon>
    </lineage>
</organism>
<feature type="transmembrane region" description="Helical" evidence="8">
    <location>
        <begin position="158"/>
        <end position="178"/>
    </location>
</feature>
<gene>
    <name evidence="10" type="ORF">CBW65_03835</name>
</gene>
<feature type="transmembrane region" description="Helical" evidence="8">
    <location>
        <begin position="235"/>
        <end position="252"/>
    </location>
</feature>
<feature type="transmembrane region" description="Helical" evidence="8">
    <location>
        <begin position="12"/>
        <end position="29"/>
    </location>
</feature>
<evidence type="ECO:0000256" key="6">
    <source>
        <dbReference type="ARBA" id="ARBA00022989"/>
    </source>
</evidence>
<dbReference type="Proteomes" id="UP000195437">
    <property type="component" value="Chromosome"/>
</dbReference>
<dbReference type="RefSeq" id="WP_087455676.1">
    <property type="nucleotide sequence ID" value="NZ_CP021434.1"/>
</dbReference>
<dbReference type="EMBL" id="CP021434">
    <property type="protein sequence ID" value="ARU60289.1"/>
    <property type="molecule type" value="Genomic_DNA"/>
</dbReference>
<reference evidence="11" key="1">
    <citation type="submission" date="2017-05" db="EMBL/GenBank/DDBJ databases">
        <authorList>
            <person name="Sung H."/>
        </authorList>
    </citation>
    <scope>NUCLEOTIDE SEQUENCE [LARGE SCALE GENOMIC DNA]</scope>
    <source>
        <strain evidence="11">AR23208</strain>
    </source>
</reference>
<keyword evidence="7 8" id="KW-0472">Membrane</keyword>
<name>A0A1Y0IJN5_9BACL</name>
<dbReference type="Pfam" id="PF12832">
    <property type="entry name" value="MFS_1_like"/>
    <property type="match status" value="1"/>
</dbReference>
<keyword evidence="6 8" id="KW-1133">Transmembrane helix</keyword>
<dbReference type="InterPro" id="IPR036259">
    <property type="entry name" value="MFS_trans_sf"/>
</dbReference>
<evidence type="ECO:0000313" key="11">
    <source>
        <dbReference type="Proteomes" id="UP000195437"/>
    </source>
</evidence>
<keyword evidence="2" id="KW-0813">Transport</keyword>
<evidence type="ECO:0000256" key="8">
    <source>
        <dbReference type="SAM" id="Phobius"/>
    </source>
</evidence>
<evidence type="ECO:0000256" key="5">
    <source>
        <dbReference type="ARBA" id="ARBA00022692"/>
    </source>
</evidence>
<evidence type="ECO:0000256" key="4">
    <source>
        <dbReference type="ARBA" id="ARBA00022519"/>
    </source>
</evidence>
<dbReference type="SUPFAM" id="SSF103473">
    <property type="entry name" value="MFS general substrate transporter"/>
    <property type="match status" value="1"/>
</dbReference>
<dbReference type="PANTHER" id="PTHR23522">
    <property type="entry name" value="BLL5896 PROTEIN"/>
    <property type="match status" value="1"/>
</dbReference>
<feature type="transmembrane region" description="Helical" evidence="8">
    <location>
        <begin position="41"/>
        <end position="58"/>
    </location>
</feature>
<evidence type="ECO:0000313" key="10">
    <source>
        <dbReference type="EMBL" id="ARU60289.1"/>
    </source>
</evidence>
<keyword evidence="5 8" id="KW-0812">Transmembrane</keyword>